<dbReference type="EMBL" id="UZAN01052548">
    <property type="protein sequence ID" value="VDP89552.1"/>
    <property type="molecule type" value="Genomic_DNA"/>
</dbReference>
<gene>
    <name evidence="2" type="ORF">ECPE_LOCUS12280</name>
</gene>
<feature type="region of interest" description="Disordered" evidence="1">
    <location>
        <begin position="1"/>
        <end position="90"/>
    </location>
</feature>
<dbReference type="WBParaSite" id="ECPE_0001231601-mRNA-1">
    <property type="protein sequence ID" value="ECPE_0001231601-mRNA-1"/>
    <property type="gene ID" value="ECPE_0001231601"/>
</dbReference>
<feature type="compositionally biased region" description="Acidic residues" evidence="1">
    <location>
        <begin position="7"/>
        <end position="30"/>
    </location>
</feature>
<evidence type="ECO:0000256" key="1">
    <source>
        <dbReference type="SAM" id="MobiDB-lite"/>
    </source>
</evidence>
<sequence length="325" mass="36588">MARELYSGDEELDDDDDDNDIEENEQQEADYIDKGVQSASEEENAQPKAKTTYSTSPSSFEPAGTPSKFTSAFYDRPNLPSPLSSKMRAYSTSKSSEITAPIIARADQPGSKIKPLSDLRSRLNFEELRRKWDERVAREQLHLDEQCDRSRGEESQVDRISHHEGHRGTAVTSILPTIDRKSRSGDETRRGKSFTDGRNQSPSSVSPESASKSRYLFNRSNTFPDRIHTSGSSSRVTDTTDHNEPYAQSPHSVLSEPATDREEKEAKFSYNHEKLRVSQENIGHLSPLARGKEFQLLLRSPQSQSLHLSPMNECIIFSSRGIFST</sequence>
<accession>A0A183AZ95</accession>
<reference evidence="4" key="1">
    <citation type="submission" date="2016-06" db="UniProtKB">
        <authorList>
            <consortium name="WormBaseParasite"/>
        </authorList>
    </citation>
    <scope>IDENTIFICATION</scope>
</reference>
<feature type="region of interest" description="Disordered" evidence="1">
    <location>
        <begin position="146"/>
        <end position="265"/>
    </location>
</feature>
<reference evidence="2 3" key="2">
    <citation type="submission" date="2018-11" db="EMBL/GenBank/DDBJ databases">
        <authorList>
            <consortium name="Pathogen Informatics"/>
        </authorList>
    </citation>
    <scope>NUCLEOTIDE SEQUENCE [LARGE SCALE GENOMIC DNA]</scope>
    <source>
        <strain evidence="2 3">Egypt</strain>
    </source>
</reference>
<organism evidence="4">
    <name type="scientific">Echinostoma caproni</name>
    <dbReference type="NCBI Taxonomy" id="27848"/>
    <lineage>
        <taxon>Eukaryota</taxon>
        <taxon>Metazoa</taxon>
        <taxon>Spiralia</taxon>
        <taxon>Lophotrochozoa</taxon>
        <taxon>Platyhelminthes</taxon>
        <taxon>Trematoda</taxon>
        <taxon>Digenea</taxon>
        <taxon>Plagiorchiida</taxon>
        <taxon>Echinostomata</taxon>
        <taxon>Echinostomatoidea</taxon>
        <taxon>Echinostomatidae</taxon>
        <taxon>Echinostoma</taxon>
    </lineage>
</organism>
<dbReference type="AlphaFoldDB" id="A0A183AZ95"/>
<evidence type="ECO:0000313" key="2">
    <source>
        <dbReference type="EMBL" id="VDP89552.1"/>
    </source>
</evidence>
<feature type="compositionally biased region" description="Polar residues" evidence="1">
    <location>
        <begin position="218"/>
        <end position="237"/>
    </location>
</feature>
<evidence type="ECO:0000313" key="3">
    <source>
        <dbReference type="Proteomes" id="UP000272942"/>
    </source>
</evidence>
<evidence type="ECO:0000313" key="4">
    <source>
        <dbReference type="WBParaSite" id="ECPE_0001231601-mRNA-1"/>
    </source>
</evidence>
<feature type="compositionally biased region" description="Basic and acidic residues" evidence="1">
    <location>
        <begin position="146"/>
        <end position="167"/>
    </location>
</feature>
<protein>
    <submittedName>
        <fullName evidence="4">Similar to</fullName>
    </submittedName>
</protein>
<name>A0A183AZ95_9TREM</name>
<proteinExistence type="predicted"/>
<dbReference type="OrthoDB" id="6267020at2759"/>
<feature type="compositionally biased region" description="Low complexity" evidence="1">
    <location>
        <begin position="201"/>
        <end position="213"/>
    </location>
</feature>
<dbReference type="Proteomes" id="UP000272942">
    <property type="component" value="Unassembled WGS sequence"/>
</dbReference>
<feature type="compositionally biased region" description="Basic and acidic residues" evidence="1">
    <location>
        <begin position="178"/>
        <end position="195"/>
    </location>
</feature>
<feature type="compositionally biased region" description="Polar residues" evidence="1">
    <location>
        <begin position="49"/>
        <end position="59"/>
    </location>
</feature>
<keyword evidence="3" id="KW-1185">Reference proteome</keyword>